<accession>A0A0M3IEV7</accession>
<dbReference type="GO" id="GO:0020037">
    <property type="term" value="F:heme binding"/>
    <property type="evidence" value="ECO:0007669"/>
    <property type="project" value="InterPro"/>
</dbReference>
<dbReference type="InterPro" id="IPR000971">
    <property type="entry name" value="Globin"/>
</dbReference>
<dbReference type="WBParaSite" id="ALUE_0001667801-mRNA-1">
    <property type="protein sequence ID" value="ALUE_0001667801-mRNA-1"/>
    <property type="gene ID" value="ALUE_0001667801"/>
</dbReference>
<dbReference type="InterPro" id="IPR009050">
    <property type="entry name" value="Globin-like_sf"/>
</dbReference>
<dbReference type="InterPro" id="IPR012292">
    <property type="entry name" value="Globin/Proto"/>
</dbReference>
<dbReference type="PROSITE" id="PS01033">
    <property type="entry name" value="GLOBIN"/>
    <property type="match status" value="1"/>
</dbReference>
<organism evidence="2 3">
    <name type="scientific">Ascaris lumbricoides</name>
    <name type="common">Giant roundworm</name>
    <dbReference type="NCBI Taxonomy" id="6252"/>
    <lineage>
        <taxon>Eukaryota</taxon>
        <taxon>Metazoa</taxon>
        <taxon>Ecdysozoa</taxon>
        <taxon>Nematoda</taxon>
        <taxon>Chromadorea</taxon>
        <taxon>Rhabditida</taxon>
        <taxon>Spirurina</taxon>
        <taxon>Ascaridomorpha</taxon>
        <taxon>Ascaridoidea</taxon>
        <taxon>Ascarididae</taxon>
        <taxon>Ascaris</taxon>
    </lineage>
</organism>
<evidence type="ECO:0000313" key="3">
    <source>
        <dbReference type="WBParaSite" id="ALUE_0001667801-mRNA-1"/>
    </source>
</evidence>
<protein>
    <submittedName>
        <fullName evidence="3">GLOBIN domain-containing protein</fullName>
    </submittedName>
</protein>
<dbReference type="SUPFAM" id="SSF46458">
    <property type="entry name" value="Globin-like"/>
    <property type="match status" value="1"/>
</dbReference>
<reference evidence="3" key="1">
    <citation type="submission" date="2017-02" db="UniProtKB">
        <authorList>
            <consortium name="WormBaseParasite"/>
        </authorList>
    </citation>
    <scope>IDENTIFICATION</scope>
</reference>
<dbReference type="GO" id="GO:0019825">
    <property type="term" value="F:oxygen binding"/>
    <property type="evidence" value="ECO:0007669"/>
    <property type="project" value="InterPro"/>
</dbReference>
<feature type="domain" description="Globin" evidence="1">
    <location>
        <begin position="39"/>
        <end position="120"/>
    </location>
</feature>
<dbReference type="Proteomes" id="UP000036681">
    <property type="component" value="Unplaced"/>
</dbReference>
<evidence type="ECO:0000313" key="2">
    <source>
        <dbReference type="Proteomes" id="UP000036681"/>
    </source>
</evidence>
<proteinExistence type="predicted"/>
<name>A0A0M3IEV7_ASCLU</name>
<evidence type="ECO:0000259" key="1">
    <source>
        <dbReference type="PROSITE" id="PS01033"/>
    </source>
</evidence>
<keyword evidence="2" id="KW-1185">Reference proteome</keyword>
<dbReference type="AlphaFoldDB" id="A0A0M3IEV7"/>
<sequence>MRCLCFRARSDSADHPIASIAPAPLKDSTSLEYDDPRIPLTKKQKFILTKNWKGIARDVTEAGANMFVKMLSENTDYYRMFAFRDVAESTKEEQLRDKKLRGHGETVMGLIGDMIWLVDQ</sequence>
<dbReference type="Gene3D" id="1.10.490.10">
    <property type="entry name" value="Globins"/>
    <property type="match status" value="1"/>
</dbReference>